<feature type="transmembrane region" description="Helical" evidence="7">
    <location>
        <begin position="99"/>
        <end position="121"/>
    </location>
</feature>
<keyword evidence="10" id="KW-1185">Reference proteome</keyword>
<accession>A0A173LKP9</accession>
<keyword evidence="4 7" id="KW-1133">Transmembrane helix</keyword>
<keyword evidence="5 7" id="KW-0472">Membrane</keyword>
<dbReference type="InterPro" id="IPR004680">
    <property type="entry name" value="Cit_transptr-like_dom"/>
</dbReference>
<keyword evidence="3 7" id="KW-0812">Transmembrane</keyword>
<evidence type="ECO:0000259" key="8">
    <source>
        <dbReference type="Pfam" id="PF03600"/>
    </source>
</evidence>
<feature type="transmembrane region" description="Helical" evidence="7">
    <location>
        <begin position="401"/>
        <end position="420"/>
    </location>
</feature>
<feature type="transmembrane region" description="Helical" evidence="7">
    <location>
        <begin position="173"/>
        <end position="195"/>
    </location>
</feature>
<sequence length="509" mass="52740">MLVVLGLAMVAVFMYLIMSKRATPVVALLLVPVAFGLFAGAGLGVSDMIIDGIKDLAPTAAMLFFAIIFFGIMIDVGLFDPIVRGVIRLVREDPAKLVVGTAILTAVVSLDGDGSTTFIIVTSALLPLYLKLGVSPVVLTVVAGLANGTMNILPWGGPTARAAAALNIDVSEIFLPMIPSLVVGMLVVFGFAYHLGLMERRRIGKIEVRESVLVSAASPFEKRSTESVAAVGGSTSETTSYSSVAVATRPSDTTHANDGGRRTPTGGSGHGSDAGSDNGTGGSRGGSDSEGNAFGGVLDPDRDTLRPKLLWVNAALTIALLVVLGLDIVAIPVLFMIASGLALVINFPRVKDQQDAITRHSSSIVSVVAMVLAAAVLTGVFTGTGMVDALAHWLTGAIPDFMGPRLAMVTGILSIPMTFLMSNDAFYFGVLPILTETAGQYGITGAEMARASITGQPVHMQSPLVPAILLLVALSSVSLADHHKKVLWRAVIVSAAMLLVGGLVGVIPF</sequence>
<evidence type="ECO:0000256" key="2">
    <source>
        <dbReference type="ARBA" id="ARBA00022448"/>
    </source>
</evidence>
<feature type="transmembrane region" description="Helical" evidence="7">
    <location>
        <begin position="463"/>
        <end position="480"/>
    </location>
</feature>
<name>A0A173LKP9_9ACTN</name>
<feature type="transmembrane region" description="Helical" evidence="7">
    <location>
        <begin position="362"/>
        <end position="381"/>
    </location>
</feature>
<evidence type="ECO:0000256" key="7">
    <source>
        <dbReference type="SAM" id="Phobius"/>
    </source>
</evidence>
<evidence type="ECO:0000256" key="5">
    <source>
        <dbReference type="ARBA" id="ARBA00023136"/>
    </source>
</evidence>
<evidence type="ECO:0000256" key="4">
    <source>
        <dbReference type="ARBA" id="ARBA00022989"/>
    </source>
</evidence>
<dbReference type="InterPro" id="IPR014738">
    <property type="entry name" value="Citrate_transporter"/>
</dbReference>
<feature type="transmembrane region" description="Helical" evidence="7">
    <location>
        <begin position="29"/>
        <end position="50"/>
    </location>
</feature>
<evidence type="ECO:0000313" key="9">
    <source>
        <dbReference type="EMBL" id="ANI91887.1"/>
    </source>
</evidence>
<feature type="transmembrane region" description="Helical" evidence="7">
    <location>
        <begin position="332"/>
        <end position="350"/>
    </location>
</feature>
<dbReference type="EMBL" id="CP015961">
    <property type="protein sequence ID" value="ANI91887.1"/>
    <property type="molecule type" value="Genomic_DNA"/>
</dbReference>
<organism evidence="9 10">
    <name type="scientific">Dietzia timorensis</name>
    <dbReference type="NCBI Taxonomy" id="499555"/>
    <lineage>
        <taxon>Bacteria</taxon>
        <taxon>Bacillati</taxon>
        <taxon>Actinomycetota</taxon>
        <taxon>Actinomycetes</taxon>
        <taxon>Mycobacteriales</taxon>
        <taxon>Dietziaceae</taxon>
        <taxon>Dietzia</taxon>
    </lineage>
</organism>
<evidence type="ECO:0000256" key="3">
    <source>
        <dbReference type="ARBA" id="ARBA00022692"/>
    </source>
</evidence>
<comment type="subcellular location">
    <subcellularLocation>
        <location evidence="1">Membrane</location>
        <topology evidence="1">Multi-pass membrane protein</topology>
    </subcellularLocation>
</comment>
<keyword evidence="2" id="KW-0813">Transport</keyword>
<feature type="transmembrane region" description="Helical" evidence="7">
    <location>
        <begin position="128"/>
        <end position="153"/>
    </location>
</feature>
<dbReference type="GO" id="GO:0015137">
    <property type="term" value="F:citrate transmembrane transporter activity"/>
    <property type="evidence" value="ECO:0007669"/>
    <property type="project" value="InterPro"/>
</dbReference>
<dbReference type="Pfam" id="PF03600">
    <property type="entry name" value="CitMHS"/>
    <property type="match status" value="1"/>
</dbReference>
<dbReference type="Proteomes" id="UP000186104">
    <property type="component" value="Chromosome"/>
</dbReference>
<dbReference type="KEGG" id="dtm:BJL86_1096"/>
<dbReference type="AlphaFoldDB" id="A0A173LKP9"/>
<dbReference type="OrthoDB" id="5329450at2"/>
<evidence type="ECO:0000256" key="1">
    <source>
        <dbReference type="ARBA" id="ARBA00004141"/>
    </source>
</evidence>
<feature type="transmembrane region" description="Helical" evidence="7">
    <location>
        <begin position="62"/>
        <end position="79"/>
    </location>
</feature>
<dbReference type="STRING" id="499555.BJL86_1096"/>
<protein>
    <submittedName>
        <fullName evidence="9">Citrate transporter</fullName>
    </submittedName>
</protein>
<feature type="transmembrane region" description="Helical" evidence="7">
    <location>
        <begin position="309"/>
        <end position="326"/>
    </location>
</feature>
<evidence type="ECO:0000313" key="10">
    <source>
        <dbReference type="Proteomes" id="UP000186104"/>
    </source>
</evidence>
<feature type="transmembrane region" description="Helical" evidence="7">
    <location>
        <begin position="425"/>
        <end position="443"/>
    </location>
</feature>
<reference evidence="9 10" key="1">
    <citation type="submission" date="2016-06" db="EMBL/GenBank/DDBJ databases">
        <title>Complete genome sequence of a saline-alkali tolerant type strain Dietzia timorensis ID05-A0528T.</title>
        <authorList>
            <person name="Wu X."/>
        </authorList>
    </citation>
    <scope>NUCLEOTIDE SEQUENCE [LARGE SCALE GENOMIC DNA]</scope>
    <source>
        <strain evidence="9 10">ID05-A0528</strain>
    </source>
</reference>
<proteinExistence type="predicted"/>
<evidence type="ECO:0000256" key="6">
    <source>
        <dbReference type="SAM" id="MobiDB-lite"/>
    </source>
</evidence>
<feature type="compositionally biased region" description="Gly residues" evidence="6">
    <location>
        <begin position="266"/>
        <end position="285"/>
    </location>
</feature>
<feature type="domain" description="Citrate transporter-like" evidence="8">
    <location>
        <begin position="13"/>
        <end position="455"/>
    </location>
</feature>
<dbReference type="NCBIfam" id="TIGR00784">
    <property type="entry name" value="citMHS"/>
    <property type="match status" value="1"/>
</dbReference>
<gene>
    <name evidence="9" type="ORF">BJL86_1096</name>
</gene>
<feature type="transmembrane region" description="Helical" evidence="7">
    <location>
        <begin position="487"/>
        <end position="507"/>
    </location>
</feature>
<dbReference type="GO" id="GO:0016020">
    <property type="term" value="C:membrane"/>
    <property type="evidence" value="ECO:0007669"/>
    <property type="project" value="UniProtKB-SubCell"/>
</dbReference>
<feature type="region of interest" description="Disordered" evidence="6">
    <location>
        <begin position="240"/>
        <end position="295"/>
    </location>
</feature>
<dbReference type="RefSeq" id="WP_067474962.1">
    <property type="nucleotide sequence ID" value="NZ_CP015961.1"/>
</dbReference>